<protein>
    <submittedName>
        <fullName evidence="2">Uncharacterized protein</fullName>
    </submittedName>
</protein>
<dbReference type="AlphaFoldDB" id="A0A318ZTK6"/>
<dbReference type="GeneID" id="37077685"/>
<reference evidence="2 3" key="1">
    <citation type="submission" date="2016-12" db="EMBL/GenBank/DDBJ databases">
        <title>The genomes of Aspergillus section Nigri reveals drivers in fungal speciation.</title>
        <authorList>
            <consortium name="DOE Joint Genome Institute"/>
            <person name="Vesth T.C."/>
            <person name="Nybo J."/>
            <person name="Theobald S."/>
            <person name="Brandl J."/>
            <person name="Frisvad J.C."/>
            <person name="Nielsen K.F."/>
            <person name="Lyhne E.K."/>
            <person name="Kogle M.E."/>
            <person name="Kuo A."/>
            <person name="Riley R."/>
            <person name="Clum A."/>
            <person name="Nolan M."/>
            <person name="Lipzen A."/>
            <person name="Salamov A."/>
            <person name="Henrissat B."/>
            <person name="Wiebenga A."/>
            <person name="De Vries R.P."/>
            <person name="Grigoriev I.V."/>
            <person name="Mortensen U.H."/>
            <person name="Andersen M.R."/>
            <person name="Baker S.E."/>
        </authorList>
    </citation>
    <scope>NUCLEOTIDE SEQUENCE [LARGE SCALE GENOMIC DNA]</scope>
    <source>
        <strain evidence="2 3">JOP 1030-1</strain>
    </source>
</reference>
<dbReference type="InterPro" id="IPR027417">
    <property type="entry name" value="P-loop_NTPase"/>
</dbReference>
<evidence type="ECO:0000313" key="3">
    <source>
        <dbReference type="Proteomes" id="UP000248349"/>
    </source>
</evidence>
<gene>
    <name evidence="2" type="ORF">BP01DRAFT_367449</name>
</gene>
<feature type="compositionally biased region" description="Pro residues" evidence="1">
    <location>
        <begin position="12"/>
        <end position="32"/>
    </location>
</feature>
<keyword evidence="3" id="KW-1185">Reference proteome</keyword>
<dbReference type="EMBL" id="KZ821244">
    <property type="protein sequence ID" value="PYH43418.1"/>
    <property type="molecule type" value="Genomic_DNA"/>
</dbReference>
<dbReference type="STRING" id="1450539.A0A318ZTK6"/>
<evidence type="ECO:0000256" key="1">
    <source>
        <dbReference type="SAM" id="MobiDB-lite"/>
    </source>
</evidence>
<organism evidence="2 3">
    <name type="scientific">Aspergillus saccharolyticus JOP 1030-1</name>
    <dbReference type="NCBI Taxonomy" id="1450539"/>
    <lineage>
        <taxon>Eukaryota</taxon>
        <taxon>Fungi</taxon>
        <taxon>Dikarya</taxon>
        <taxon>Ascomycota</taxon>
        <taxon>Pezizomycotina</taxon>
        <taxon>Eurotiomycetes</taxon>
        <taxon>Eurotiomycetidae</taxon>
        <taxon>Eurotiales</taxon>
        <taxon>Aspergillaceae</taxon>
        <taxon>Aspergillus</taxon>
        <taxon>Aspergillus subgen. Circumdati</taxon>
    </lineage>
</organism>
<proteinExistence type="predicted"/>
<dbReference type="RefSeq" id="XP_025429400.1">
    <property type="nucleotide sequence ID" value="XM_025576456.1"/>
</dbReference>
<evidence type="ECO:0000313" key="2">
    <source>
        <dbReference type="EMBL" id="PYH43418.1"/>
    </source>
</evidence>
<accession>A0A318ZTK6</accession>
<name>A0A318ZTK6_9EURO</name>
<feature type="region of interest" description="Disordered" evidence="1">
    <location>
        <begin position="12"/>
        <end position="42"/>
    </location>
</feature>
<dbReference type="OrthoDB" id="2364732at2759"/>
<dbReference type="Proteomes" id="UP000248349">
    <property type="component" value="Unassembled WGS sequence"/>
</dbReference>
<sequence>MAGSLVVKLLLPPPPSCNPPSLQPSPPSPSPSSRPSSAHSFASHNGSLSSGCNGHCCLSSDSDTRHWRIRVIMGPCRWKYCGCPQGNCVTDSPGQVENCDECAHPMAYHEEYATPEPTAILAPPVPMKFPPAQIFNIPDINLPVAERTELVMEIFERLEHFAIVRINGTPASGKTTLMSLLIRHLMNNPEDHKLIYVLIGWAPNKVESVGGWAKYLEEQTGVNGFNWINHPGYLFVDEAQQTYGDQEVWAGLFKAVSSTSRCRVVLFTSYGSPNKGSEGFFVPRFRQTPMTFDPAQQISLNPDQTVIPDFKPVGLLLNEHESLNLIGHFMKDRLSSIFTGDISEDFKRGVWQVSQGHVGLIISFCEVLGRLQKLRPYRHSDLHWQIICAVVFKEPAVLFERIKGSQFARGLPSCDVLQEPAVARVLKEAVLSPRGLNKLSYVEGTPEYQALYYIWRNGWLHAQAIGTNIEYVFPTDFHKWFCACVFNPADSETQPLPYQSPLHLAIEVVKRFNPHQLSEPKRAFNRDTSPLEDQYGKEFYRCIDEILRGRILVSPEFAIDYGTQSGSLDFYISDMKWGIELLRDNDRISEHLNRFEPGGQYHRLVQENNMKQWIVLNLTTKRPSKKQTGDCGRLYHVVFTNNFRSFEILHADLELESAFSLLENHSHLFLS</sequence>
<dbReference type="SUPFAM" id="SSF52540">
    <property type="entry name" value="P-loop containing nucleoside triphosphate hydrolases"/>
    <property type="match status" value="1"/>
</dbReference>